<evidence type="ECO:0000313" key="3">
    <source>
        <dbReference type="Proteomes" id="UP000183200"/>
    </source>
</evidence>
<dbReference type="InterPro" id="IPR014710">
    <property type="entry name" value="RmlC-like_jellyroll"/>
</dbReference>
<keyword evidence="2" id="KW-0418">Kinase</keyword>
<dbReference type="EMBL" id="FNGY01000002">
    <property type="protein sequence ID" value="SDL75097.1"/>
    <property type="molecule type" value="Genomic_DNA"/>
</dbReference>
<dbReference type="PROSITE" id="PS50042">
    <property type="entry name" value="CNMP_BINDING_3"/>
    <property type="match status" value="1"/>
</dbReference>
<name>A0A1G9MMG9_9SPHI</name>
<dbReference type="GO" id="GO:0016301">
    <property type="term" value="F:kinase activity"/>
    <property type="evidence" value="ECO:0007669"/>
    <property type="project" value="UniProtKB-KW"/>
</dbReference>
<dbReference type="OrthoDB" id="758145at2"/>
<dbReference type="Proteomes" id="UP000183200">
    <property type="component" value="Unassembled WGS sequence"/>
</dbReference>
<dbReference type="RefSeq" id="WP_074604987.1">
    <property type="nucleotide sequence ID" value="NZ_FNGY01000002.1"/>
</dbReference>
<dbReference type="Pfam" id="PF00027">
    <property type="entry name" value="cNMP_binding"/>
    <property type="match status" value="1"/>
</dbReference>
<sequence>MSNQLISFLQLYRPIREADQELISAEFEYKTFPEGSYLFEGMKVCSELFFICDGILRILAHQAAGKELTRYLLPADQFCTLLNSFNHEVPAPEQIQAVCNVQVLVISKKNLISLYKRLPYLKVLIDEIIQQSLMEKNQIRNAYLEMEPSLRYEEFINDQPDIALRVPLNDVASYLGVSPQLINRLRKQVDEQASDQGIEF</sequence>
<dbReference type="Gene3D" id="2.60.120.10">
    <property type="entry name" value="Jelly Rolls"/>
    <property type="match status" value="1"/>
</dbReference>
<accession>A0A1G9MMG9</accession>
<dbReference type="InterPro" id="IPR000595">
    <property type="entry name" value="cNMP-bd_dom"/>
</dbReference>
<keyword evidence="3" id="KW-1185">Reference proteome</keyword>
<dbReference type="AlphaFoldDB" id="A0A1G9MMG9"/>
<dbReference type="CDD" id="cd00038">
    <property type="entry name" value="CAP_ED"/>
    <property type="match status" value="1"/>
</dbReference>
<keyword evidence="2" id="KW-0808">Transferase</keyword>
<organism evidence="2 3">
    <name type="scientific">Pedobacter steynii</name>
    <dbReference type="NCBI Taxonomy" id="430522"/>
    <lineage>
        <taxon>Bacteria</taxon>
        <taxon>Pseudomonadati</taxon>
        <taxon>Bacteroidota</taxon>
        <taxon>Sphingobacteriia</taxon>
        <taxon>Sphingobacteriales</taxon>
        <taxon>Sphingobacteriaceae</taxon>
        <taxon>Pedobacter</taxon>
    </lineage>
</organism>
<dbReference type="InterPro" id="IPR018490">
    <property type="entry name" value="cNMP-bd_dom_sf"/>
</dbReference>
<proteinExistence type="predicted"/>
<gene>
    <name evidence="2" type="ORF">SAMN05421820_10252</name>
</gene>
<protein>
    <submittedName>
        <fullName evidence="2">cAMP-binding domain of CRP or a regulatory subunit of cAMP-dependent protein kinases</fullName>
    </submittedName>
</protein>
<evidence type="ECO:0000313" key="2">
    <source>
        <dbReference type="EMBL" id="SDL75097.1"/>
    </source>
</evidence>
<evidence type="ECO:0000259" key="1">
    <source>
        <dbReference type="PROSITE" id="PS50042"/>
    </source>
</evidence>
<reference evidence="3" key="1">
    <citation type="submission" date="2016-10" db="EMBL/GenBank/DDBJ databases">
        <authorList>
            <person name="Varghese N."/>
            <person name="Submissions S."/>
        </authorList>
    </citation>
    <scope>NUCLEOTIDE SEQUENCE [LARGE SCALE GENOMIC DNA]</scope>
    <source>
        <strain evidence="3">DSM 19110</strain>
    </source>
</reference>
<feature type="domain" description="Cyclic nucleotide-binding" evidence="1">
    <location>
        <begin position="11"/>
        <end position="114"/>
    </location>
</feature>
<dbReference type="SUPFAM" id="SSF51206">
    <property type="entry name" value="cAMP-binding domain-like"/>
    <property type="match status" value="1"/>
</dbReference>